<dbReference type="InterPro" id="IPR009003">
    <property type="entry name" value="Peptidase_S1_PA"/>
</dbReference>
<feature type="compositionally biased region" description="Polar residues" evidence="7">
    <location>
        <begin position="682"/>
        <end position="696"/>
    </location>
</feature>
<evidence type="ECO:0000256" key="7">
    <source>
        <dbReference type="SAM" id="MobiDB-lite"/>
    </source>
</evidence>
<feature type="disulfide bond" evidence="5">
    <location>
        <begin position="42"/>
        <end position="54"/>
    </location>
</feature>
<gene>
    <name evidence="10" type="ORF">GEV33_006924</name>
</gene>
<dbReference type="Proteomes" id="UP000719412">
    <property type="component" value="Unassembled WGS sequence"/>
</dbReference>
<dbReference type="PROSITE" id="PS50240">
    <property type="entry name" value="TRYPSIN_DOM"/>
    <property type="match status" value="1"/>
</dbReference>
<dbReference type="SMART" id="SM00020">
    <property type="entry name" value="Tryp_SPc"/>
    <property type="match status" value="1"/>
</dbReference>
<feature type="disulfide bond" evidence="5">
    <location>
        <begin position="87"/>
        <end position="99"/>
    </location>
</feature>
<dbReference type="PROSITE" id="PS01209">
    <property type="entry name" value="LDLRA_1"/>
    <property type="match status" value="2"/>
</dbReference>
<feature type="region of interest" description="Disordered" evidence="7">
    <location>
        <begin position="1077"/>
        <end position="1130"/>
    </location>
</feature>
<evidence type="ECO:0000259" key="9">
    <source>
        <dbReference type="PROSITE" id="PS50923"/>
    </source>
</evidence>
<dbReference type="SUPFAM" id="SSF57424">
    <property type="entry name" value="LDL receptor-like module"/>
    <property type="match status" value="4"/>
</dbReference>
<dbReference type="SMART" id="SM00192">
    <property type="entry name" value="LDLa"/>
    <property type="match status" value="4"/>
</dbReference>
<dbReference type="Gene3D" id="4.10.400.10">
    <property type="entry name" value="Low-density Lipoprotein Receptor"/>
    <property type="match status" value="4"/>
</dbReference>
<reference evidence="10" key="2">
    <citation type="submission" date="2021-08" db="EMBL/GenBank/DDBJ databases">
        <authorList>
            <person name="Eriksson T."/>
        </authorList>
    </citation>
    <scope>NUCLEOTIDE SEQUENCE</scope>
    <source>
        <strain evidence="10">Stoneville</strain>
        <tissue evidence="10">Whole head</tissue>
    </source>
</reference>
<dbReference type="Pfam" id="PF00089">
    <property type="entry name" value="Trypsin"/>
    <property type="match status" value="1"/>
</dbReference>
<proteinExistence type="predicted"/>
<organism evidence="10 11">
    <name type="scientific">Tenebrio molitor</name>
    <name type="common">Yellow mealworm beetle</name>
    <dbReference type="NCBI Taxonomy" id="7067"/>
    <lineage>
        <taxon>Eukaryota</taxon>
        <taxon>Metazoa</taxon>
        <taxon>Ecdysozoa</taxon>
        <taxon>Arthropoda</taxon>
        <taxon>Hexapoda</taxon>
        <taxon>Insecta</taxon>
        <taxon>Pterygota</taxon>
        <taxon>Neoptera</taxon>
        <taxon>Endopterygota</taxon>
        <taxon>Coleoptera</taxon>
        <taxon>Polyphaga</taxon>
        <taxon>Cucujiformia</taxon>
        <taxon>Tenebrionidae</taxon>
        <taxon>Tenebrio</taxon>
    </lineage>
</organism>
<dbReference type="SUPFAM" id="SSF57535">
    <property type="entry name" value="Complement control module/SCR domain"/>
    <property type="match status" value="1"/>
</dbReference>
<dbReference type="InterPro" id="IPR002172">
    <property type="entry name" value="LDrepeatLR_classA_rpt"/>
</dbReference>
<dbReference type="GO" id="GO:0006508">
    <property type="term" value="P:proteolysis"/>
    <property type="evidence" value="ECO:0007669"/>
    <property type="project" value="InterPro"/>
</dbReference>
<dbReference type="InterPro" id="IPR000436">
    <property type="entry name" value="Sushi_SCR_CCP_dom"/>
</dbReference>
<dbReference type="PANTHER" id="PTHR24252">
    <property type="entry name" value="ACROSIN-RELATED"/>
    <property type="match status" value="1"/>
</dbReference>
<accession>A0A8J6HK75</accession>
<dbReference type="InterPro" id="IPR035976">
    <property type="entry name" value="Sushi/SCR/CCP_sf"/>
</dbReference>
<feature type="disulfide bond" evidence="5">
    <location>
        <begin position="49"/>
        <end position="67"/>
    </location>
</feature>
<dbReference type="PRINTS" id="PR00261">
    <property type="entry name" value="LDLRECEPTOR"/>
</dbReference>
<keyword evidence="11" id="KW-1185">Reference proteome</keyword>
<dbReference type="Pfam" id="PF00057">
    <property type="entry name" value="Ldl_recept_a"/>
    <property type="match status" value="4"/>
</dbReference>
<dbReference type="PROSITE" id="PS50923">
    <property type="entry name" value="SUSHI"/>
    <property type="match status" value="1"/>
</dbReference>
<comment type="caution">
    <text evidence="10">The sequence shown here is derived from an EMBL/GenBank/DDBJ whole genome shotgun (WGS) entry which is preliminary data.</text>
</comment>
<evidence type="ECO:0000256" key="3">
    <source>
        <dbReference type="ARBA" id="ARBA00023157"/>
    </source>
</evidence>
<feature type="region of interest" description="Disordered" evidence="7">
    <location>
        <begin position="737"/>
        <end position="771"/>
    </location>
</feature>
<dbReference type="CDD" id="cd00112">
    <property type="entry name" value="LDLa"/>
    <property type="match status" value="4"/>
</dbReference>
<evidence type="ECO:0000256" key="5">
    <source>
        <dbReference type="PROSITE-ProRule" id="PRU00124"/>
    </source>
</evidence>
<dbReference type="PANTHER" id="PTHR24252:SF7">
    <property type="entry name" value="HYALIN"/>
    <property type="match status" value="1"/>
</dbReference>
<dbReference type="InterPro" id="IPR043504">
    <property type="entry name" value="Peptidase_S1_PA_chymotrypsin"/>
</dbReference>
<feature type="compositionally biased region" description="Pro residues" evidence="7">
    <location>
        <begin position="169"/>
        <end position="182"/>
    </location>
</feature>
<dbReference type="SMART" id="SM00032">
    <property type="entry name" value="CCP"/>
    <property type="match status" value="1"/>
</dbReference>
<sequence length="1295" mass="144423">MSPNTEFACKSGECIDEDKECDGIVDCTDASDETNACHRIKCPNYLFRCKYGACINPDLECDGKPDCMDGSDEKTSKCKPDDSSPECKTNEFRCSSGQCIPEDYKCDGKAECKDNSDEIRATCWNVRCPGFTHKCKYGACVSGNAECNGIVECFDGSDEDPAICKTKPTPRPTPTPGTPGPQPTQGGCVLPNHPEFGEWQVYGIPGQFSPGMAIRAGATLRIQCKKRYKLEGKNAIFCENGKWSDAVGHCLKLCPSIQSTSTMRVTCIYNKHEETENCTEAVEGTLVRFDCAPFYEDLGLSRHPIHICRDGSWDQRRPECTPGQVPIVINLYLSINIIPEMCGQKSVNAQTLIVNGKPVKKGDYPWQVALYTLNDKELICGGSLLNQRIAAAHCITDDKGKLLSKENYMVGVGKYYRPFNDSRDRNEAQFSEVKHMFIPELYKGSTQNYVGDIAILVTRVTFTLSRRVQPVCIDYGLKYTSYTNEFGYVTGWGYTLQNDKPSDVLKELKVPAVSTEQCSSAIPEDYDIYLTHDKLCAGYLDNGTSVCSGDSGGGLVFKFDGRYYVTGINEQDDSYKLIATVEYPYEVDTRTEEEKILDELKYRMHLFDSINSDYYNAKENRLEIPLNKLTYQTVRPFPPEIEIRNLLLKFNYKIEECLNRETERFESCVIYEPEMENGGSGSDTEASGYESDSNKYNVDDAQLSDWDENDLTSWNSQSNKDNEVVANKEGVKTQLHLEVSGSKKQQGALFDSGYQKSPSVPDESPQSLSGNQEAVPLEFKSLNSDNKPTKLSNILSVFDNFDKINELDAVRKERKYFNFASNLPHREVMKKLCQEIVKHPIPGPSRDPKRSKPKKSHSSDSDDSVEDVKSITTCILENSLNKIEVKDEERQRGDLIQELIPEELPPEEVPVQQDEVVEPLLIVENGDLANNNRDLEGNNYPAENAENPLPQNDNAQDNLELDNVNIDNNNEIVDLVPVAEAEAAEEVVEENIEIEPPVNVEVAWSSREALFDVNSHVDLLEDFDMDASVAVVNGVVFPSSYVVVTDSSLVNEAVLPPEESGFPNWLLQIFEEGEAVPGEDDMHDEPHFYCQGDGLGVHPSTVAINDDEDDEGNESGSDSSSSSSSSGSVDFANAENQSIQELFTPPDDPRNDDNLVVVGQPLPMVDQNVTNESPEQEEVFENAEGDRLISLFGKRCLERGFCMTNGRGAGMASFMTKKKKYKFQVGLCVEELLEVPLISAVLFAKIRLLDGGSFQDHSTRSSLNKEREAIDGAIKRSNLPKRSLERALKKRLTTR</sequence>
<dbReference type="SUPFAM" id="SSF50494">
    <property type="entry name" value="Trypsin-like serine proteases"/>
    <property type="match status" value="1"/>
</dbReference>
<evidence type="ECO:0000256" key="4">
    <source>
        <dbReference type="ARBA" id="ARBA00023180"/>
    </source>
</evidence>
<dbReference type="Gene3D" id="2.40.10.10">
    <property type="entry name" value="Trypsin-like serine proteases"/>
    <property type="match status" value="1"/>
</dbReference>
<dbReference type="GO" id="GO:0004252">
    <property type="term" value="F:serine-type endopeptidase activity"/>
    <property type="evidence" value="ECO:0007669"/>
    <property type="project" value="InterPro"/>
</dbReference>
<evidence type="ECO:0000259" key="8">
    <source>
        <dbReference type="PROSITE" id="PS50240"/>
    </source>
</evidence>
<evidence type="ECO:0000313" key="11">
    <source>
        <dbReference type="Proteomes" id="UP000719412"/>
    </source>
</evidence>
<evidence type="ECO:0000256" key="6">
    <source>
        <dbReference type="PROSITE-ProRule" id="PRU00302"/>
    </source>
</evidence>
<feature type="domain" description="Sushi" evidence="9">
    <location>
        <begin position="186"/>
        <end position="252"/>
    </location>
</feature>
<dbReference type="FunFam" id="4.10.400.10:FF:000034">
    <property type="entry name" value="Low-density lipoprotein receptor-related protein 2"/>
    <property type="match status" value="1"/>
</dbReference>
<feature type="compositionally biased region" description="Polar residues" evidence="7">
    <location>
        <begin position="754"/>
        <end position="771"/>
    </location>
</feature>
<keyword evidence="6" id="KW-0768">Sushi</keyword>
<keyword evidence="4" id="KW-0325">Glycoprotein</keyword>
<dbReference type="InterPro" id="IPR036055">
    <property type="entry name" value="LDL_receptor-like_sf"/>
</dbReference>
<feature type="region of interest" description="Disordered" evidence="7">
    <location>
        <begin position="838"/>
        <end position="867"/>
    </location>
</feature>
<dbReference type="CDD" id="cd00190">
    <property type="entry name" value="Tryp_SPc"/>
    <property type="match status" value="1"/>
</dbReference>
<dbReference type="InterPro" id="IPR001254">
    <property type="entry name" value="Trypsin_dom"/>
</dbReference>
<feature type="disulfide bond" evidence="5">
    <location>
        <begin position="135"/>
        <end position="153"/>
    </location>
</feature>
<feature type="disulfide bond" evidence="5">
    <location>
        <begin position="9"/>
        <end position="27"/>
    </location>
</feature>
<dbReference type="CDD" id="cd00033">
    <property type="entry name" value="CCP"/>
    <property type="match status" value="1"/>
</dbReference>
<name>A0A8J6HK75_TENMO</name>
<feature type="region of interest" description="Disordered" evidence="7">
    <location>
        <begin position="674"/>
        <end position="702"/>
    </location>
</feature>
<feature type="compositionally biased region" description="Low complexity" evidence="7">
    <location>
        <begin position="1114"/>
        <end position="1128"/>
    </location>
</feature>
<keyword evidence="2" id="KW-0677">Repeat</keyword>
<dbReference type="Gene3D" id="2.10.70.10">
    <property type="entry name" value="Complement Module, domain 1"/>
    <property type="match status" value="1"/>
</dbReference>
<evidence type="ECO:0000256" key="1">
    <source>
        <dbReference type="ARBA" id="ARBA00022729"/>
    </source>
</evidence>
<feature type="disulfide bond" evidence="5">
    <location>
        <begin position="94"/>
        <end position="112"/>
    </location>
</feature>
<evidence type="ECO:0000256" key="2">
    <source>
        <dbReference type="ARBA" id="ARBA00022737"/>
    </source>
</evidence>
<dbReference type="InterPro" id="IPR023415">
    <property type="entry name" value="LDLR_class-A_CS"/>
</dbReference>
<protein>
    <submittedName>
        <fullName evidence="10">Uncharacterized protein</fullName>
    </submittedName>
</protein>
<dbReference type="Pfam" id="PF00084">
    <property type="entry name" value="Sushi"/>
    <property type="match status" value="1"/>
</dbReference>
<reference evidence="10" key="1">
    <citation type="journal article" date="2020" name="J Insects Food Feed">
        <title>The yellow mealworm (Tenebrio molitor) genome: a resource for the emerging insects as food and feed industry.</title>
        <authorList>
            <person name="Eriksson T."/>
            <person name="Andere A."/>
            <person name="Kelstrup H."/>
            <person name="Emery V."/>
            <person name="Picard C."/>
        </authorList>
    </citation>
    <scope>NUCLEOTIDE SEQUENCE</scope>
    <source>
        <strain evidence="10">Stoneville</strain>
        <tissue evidence="10">Whole head</tissue>
    </source>
</reference>
<keyword evidence="1" id="KW-0732">Signal</keyword>
<feature type="region of interest" description="Disordered" evidence="7">
    <location>
        <begin position="165"/>
        <end position="186"/>
    </location>
</feature>
<dbReference type="PROSITE" id="PS50068">
    <property type="entry name" value="LDLRA_2"/>
    <property type="match status" value="4"/>
</dbReference>
<keyword evidence="3 5" id="KW-1015">Disulfide bond</keyword>
<dbReference type="EMBL" id="JABDTM020022481">
    <property type="protein sequence ID" value="KAH0815867.1"/>
    <property type="molecule type" value="Genomic_DNA"/>
</dbReference>
<feature type="disulfide bond" evidence="5">
    <location>
        <begin position="128"/>
        <end position="140"/>
    </location>
</feature>
<feature type="domain" description="Peptidase S1" evidence="8">
    <location>
        <begin position="353"/>
        <end position="605"/>
    </location>
</feature>
<evidence type="ECO:0000313" key="10">
    <source>
        <dbReference type="EMBL" id="KAH0815867.1"/>
    </source>
</evidence>
<comment type="caution">
    <text evidence="6">Lacks conserved residue(s) required for the propagation of feature annotation.</text>
</comment>